<sequence>MEAPDWWRDAVVYQIYPVSFKDTTGNGKGDLNGITSKLPYLKDLGVEVVWLSPVYASPMVDMGYDISNYREIHPDFGTMEDWERMTKEAHRIGLKVVMDLVVNHTSDQHEWFQDAKDGGSKKDWYIWRGKNKEGKEPNNWGAIFGGSCWEWNDKLKEYYLHVFDVSQPDLNWENPAVRDAVWDVMRFWLDKGCDGFRMDVINCISKTPGFPDAPVADPQSMYQYGLIHRFNGPKVADYLLEMHDKVLQYYPNAFTVGEAPGVKSAEQALPLVQNGVPLQMLFHFEHMYIDHQPGKPCFNYKPWKLTELKDVLGKFMEFNEANGGWDSLYLENHDQPRIISRWANDGKYRDASAKMLAIFHATGRGTLFIYQGQEIGMANPAAWTFDELRDLEEIQYYKAIEASNGDTKDALKQIQRIGRDNSRTPMQWSADTNAGFTSGTPWIKVNQDYEEWNVEAQQASSDISVLKFWKSLLTIRKDHNGLVRGAFKMIDYENQSVYAYTRRNATEQYLVVCSFSEEEVKWVCPVSRGNLLLGNYPSQEIEEDDTLTLRPYEGRLYYLPAMQHL</sequence>
<comment type="similarity">
    <text evidence="1">Belongs to the glycosyl hydrolase 13 family.</text>
</comment>
<organism evidence="6 7">
    <name type="scientific">Trichoderma gamsii</name>
    <dbReference type="NCBI Taxonomy" id="398673"/>
    <lineage>
        <taxon>Eukaryota</taxon>
        <taxon>Fungi</taxon>
        <taxon>Dikarya</taxon>
        <taxon>Ascomycota</taxon>
        <taxon>Pezizomycotina</taxon>
        <taxon>Sordariomycetes</taxon>
        <taxon>Hypocreomycetidae</taxon>
        <taxon>Hypocreales</taxon>
        <taxon>Hypocreaceae</taxon>
        <taxon>Trichoderma</taxon>
    </lineage>
</organism>
<evidence type="ECO:0000313" key="7">
    <source>
        <dbReference type="Proteomes" id="UP000236546"/>
    </source>
</evidence>
<dbReference type="GO" id="GO:0000025">
    <property type="term" value="P:maltose catabolic process"/>
    <property type="evidence" value="ECO:0007669"/>
    <property type="project" value="TreeGrafter"/>
</dbReference>
<keyword evidence="3" id="KW-0326">Glycosidase</keyword>
<dbReference type="Gene3D" id="3.20.20.80">
    <property type="entry name" value="Glycosidases"/>
    <property type="match status" value="1"/>
</dbReference>
<evidence type="ECO:0000256" key="1">
    <source>
        <dbReference type="ARBA" id="ARBA00008061"/>
    </source>
</evidence>
<accession>A0A2K0TAN4</accession>
<dbReference type="GO" id="GO:0004575">
    <property type="term" value="F:sucrose alpha-glucosidase activity"/>
    <property type="evidence" value="ECO:0007669"/>
    <property type="project" value="TreeGrafter"/>
</dbReference>
<dbReference type="InterPro" id="IPR032091">
    <property type="entry name" value="Malt_amylase-like_C"/>
</dbReference>
<dbReference type="AlphaFoldDB" id="A0A2K0TAN4"/>
<dbReference type="SMART" id="SM00642">
    <property type="entry name" value="Aamy"/>
    <property type="match status" value="1"/>
</dbReference>
<dbReference type="SUPFAM" id="SSF51011">
    <property type="entry name" value="Glycosyl hydrolase domain"/>
    <property type="match status" value="1"/>
</dbReference>
<dbReference type="InterPro" id="IPR013780">
    <property type="entry name" value="Glyco_hydro_b"/>
</dbReference>
<evidence type="ECO:0000256" key="2">
    <source>
        <dbReference type="ARBA" id="ARBA00022801"/>
    </source>
</evidence>
<dbReference type="CDD" id="cd11333">
    <property type="entry name" value="AmyAc_SI_OligoGlu_DGase"/>
    <property type="match status" value="1"/>
</dbReference>
<dbReference type="SUPFAM" id="SSF51445">
    <property type="entry name" value="(Trans)glycosidases"/>
    <property type="match status" value="1"/>
</dbReference>
<reference evidence="6 7" key="1">
    <citation type="submission" date="2017-02" db="EMBL/GenBank/DDBJ databases">
        <title>Genomes of Trichoderma spp. with biocontrol activity.</title>
        <authorList>
            <person name="Gardiner D."/>
            <person name="Kazan K."/>
            <person name="Vos C."/>
            <person name="Harvey P."/>
        </authorList>
    </citation>
    <scope>NUCLEOTIDE SEQUENCE [LARGE SCALE GENOMIC DNA]</scope>
    <source>
        <strain evidence="6 7">A5MH</strain>
    </source>
</reference>
<dbReference type="Proteomes" id="UP000236546">
    <property type="component" value="Unassembled WGS sequence"/>
</dbReference>
<dbReference type="FunFam" id="3.20.20.80:FF:000064">
    <property type="entry name" value="Oligo-1,6-glucosidase"/>
    <property type="match status" value="1"/>
</dbReference>
<dbReference type="GO" id="GO:0033934">
    <property type="term" value="F:glucan 1,4-alpha-maltotriohydrolase activity"/>
    <property type="evidence" value="ECO:0007669"/>
    <property type="project" value="TreeGrafter"/>
</dbReference>
<dbReference type="GO" id="GO:0004556">
    <property type="term" value="F:alpha-amylase activity"/>
    <property type="evidence" value="ECO:0007669"/>
    <property type="project" value="TreeGrafter"/>
</dbReference>
<dbReference type="InterPro" id="IPR017853">
    <property type="entry name" value="GH"/>
</dbReference>
<dbReference type="OrthoDB" id="1740265at2759"/>
<dbReference type="PANTHER" id="PTHR10357">
    <property type="entry name" value="ALPHA-AMYLASE FAMILY MEMBER"/>
    <property type="match status" value="1"/>
</dbReference>
<evidence type="ECO:0000259" key="5">
    <source>
        <dbReference type="SMART" id="SM00642"/>
    </source>
</evidence>
<dbReference type="Pfam" id="PF00128">
    <property type="entry name" value="Alpha-amylase"/>
    <property type="match status" value="1"/>
</dbReference>
<dbReference type="GO" id="GO:0004574">
    <property type="term" value="F:oligo-1,6-glucosidase activity"/>
    <property type="evidence" value="ECO:0007669"/>
    <property type="project" value="TreeGrafter"/>
</dbReference>
<evidence type="ECO:0000313" key="6">
    <source>
        <dbReference type="EMBL" id="PNP42594.1"/>
    </source>
</evidence>
<dbReference type="InterPro" id="IPR045857">
    <property type="entry name" value="O16G_dom_2"/>
</dbReference>
<evidence type="ECO:0000256" key="4">
    <source>
        <dbReference type="ARBA" id="ARBA00026248"/>
    </source>
</evidence>
<protein>
    <recommendedName>
        <fullName evidence="5">Glycosyl hydrolase family 13 catalytic domain-containing protein</fullName>
    </recommendedName>
</protein>
<dbReference type="Gene3D" id="3.90.400.10">
    <property type="entry name" value="Oligo-1,6-glucosidase, Domain 2"/>
    <property type="match status" value="1"/>
</dbReference>
<proteinExistence type="inferred from homology"/>
<dbReference type="Pfam" id="PF16657">
    <property type="entry name" value="Malt_amylase_C"/>
    <property type="match status" value="1"/>
</dbReference>
<feature type="domain" description="Glycosyl hydrolase family 13 catalytic" evidence="5">
    <location>
        <begin position="14"/>
        <end position="423"/>
    </location>
</feature>
<dbReference type="GO" id="GO:0005987">
    <property type="term" value="P:sucrose catabolic process"/>
    <property type="evidence" value="ECO:0007669"/>
    <property type="project" value="TreeGrafter"/>
</dbReference>
<keyword evidence="4" id="KW-0462">Maltose metabolism</keyword>
<keyword evidence="2" id="KW-0378">Hydrolase</keyword>
<name>A0A2K0TAN4_9HYPO</name>
<dbReference type="FunFam" id="2.60.40.1180:FF:000007">
    <property type="entry name" value="Sucrose isomerase"/>
    <property type="match status" value="1"/>
</dbReference>
<dbReference type="InterPro" id="IPR006047">
    <property type="entry name" value="GH13_cat_dom"/>
</dbReference>
<comment type="caution">
    <text evidence="6">The sequence shown here is derived from an EMBL/GenBank/DDBJ whole genome shotgun (WGS) entry which is preliminary data.</text>
</comment>
<dbReference type="Gene3D" id="2.60.40.1180">
    <property type="entry name" value="Golgi alpha-mannosidase II"/>
    <property type="match status" value="1"/>
</dbReference>
<evidence type="ECO:0000256" key="3">
    <source>
        <dbReference type="ARBA" id="ARBA00023295"/>
    </source>
</evidence>
<gene>
    <name evidence="6" type="ORF">TGAMA5MH_05335</name>
</gene>
<dbReference type="FunFam" id="3.90.400.10:FF:000002">
    <property type="entry name" value="Sucrose isomerase"/>
    <property type="match status" value="1"/>
</dbReference>
<dbReference type="PANTHER" id="PTHR10357:SF232">
    <property type="entry name" value="GLYCOSYL HYDROLASE FAMILY 13 CATALYTIC DOMAIN-CONTAINING PROTEIN"/>
    <property type="match status" value="1"/>
</dbReference>
<dbReference type="EMBL" id="MTYH01000050">
    <property type="protein sequence ID" value="PNP42594.1"/>
    <property type="molecule type" value="Genomic_DNA"/>
</dbReference>